<comment type="subcellular location">
    <subcellularLocation>
        <location evidence="1">Vacuole membrane</location>
        <topology evidence="1">Single-pass type II membrane protein</topology>
    </subcellularLocation>
</comment>
<evidence type="ECO:0000259" key="15">
    <source>
        <dbReference type="Pfam" id="PF00149"/>
    </source>
</evidence>
<feature type="region of interest" description="Disordered" evidence="13">
    <location>
        <begin position="470"/>
        <end position="533"/>
    </location>
</feature>
<feature type="region of interest" description="Disordered" evidence="13">
    <location>
        <begin position="655"/>
        <end position="697"/>
    </location>
</feature>
<evidence type="ECO:0000256" key="12">
    <source>
        <dbReference type="PIRNR" id="PIRNR027093"/>
    </source>
</evidence>
<feature type="compositionally biased region" description="Polar residues" evidence="13">
    <location>
        <begin position="28"/>
        <end position="43"/>
    </location>
</feature>
<evidence type="ECO:0000256" key="10">
    <source>
        <dbReference type="ARBA" id="ARBA00023136"/>
    </source>
</evidence>
<dbReference type="PIRSF" id="PIRSF027093">
    <property type="entry name" value="EndopolyPtase_N1"/>
    <property type="match status" value="1"/>
</dbReference>
<feature type="compositionally biased region" description="Basic residues" evidence="13">
    <location>
        <begin position="686"/>
        <end position="697"/>
    </location>
</feature>
<protein>
    <recommendedName>
        <fullName evidence="4 12">Endopolyphosphatase</fullName>
        <ecNumber evidence="3 12">3.6.1.10</ecNumber>
    </recommendedName>
</protein>
<dbReference type="Proteomes" id="UP000799429">
    <property type="component" value="Unassembled WGS sequence"/>
</dbReference>
<keyword evidence="9" id="KW-1133">Transmembrane helix</keyword>
<comment type="catalytic activity">
    <reaction evidence="12">
        <text>[phosphate](n+1) + n H2O = (n+1) phosphate + n H(+)</text>
        <dbReference type="Rhea" id="RHEA:22452"/>
        <dbReference type="Rhea" id="RHEA-COMP:14280"/>
        <dbReference type="ChEBI" id="CHEBI:15377"/>
        <dbReference type="ChEBI" id="CHEBI:15378"/>
        <dbReference type="ChEBI" id="CHEBI:16838"/>
        <dbReference type="ChEBI" id="CHEBI:43474"/>
        <dbReference type="EC" id="3.6.1.10"/>
    </reaction>
</comment>
<keyword evidence="7 12" id="KW-0378">Hydrolase</keyword>
<keyword evidence="11" id="KW-0325">Glycoprotein</keyword>
<comment type="similarity">
    <text evidence="2">Belongs to the endopolyphosphatase PPN1 family.</text>
</comment>
<feature type="domain" description="Calcineurin-like phosphoesterase" evidence="15">
    <location>
        <begin position="52"/>
        <end position="303"/>
    </location>
</feature>
<comment type="caution">
    <text evidence="16">The sequence shown here is derived from an EMBL/GenBank/DDBJ whole genome shotgun (WGS) entry which is preliminary data.</text>
</comment>
<keyword evidence="14" id="KW-0732">Signal</keyword>
<evidence type="ECO:0000256" key="14">
    <source>
        <dbReference type="SAM" id="SignalP"/>
    </source>
</evidence>
<dbReference type="PANTHER" id="PTHR10340">
    <property type="entry name" value="SPHINGOMYELIN PHOSPHODIESTERASE"/>
    <property type="match status" value="1"/>
</dbReference>
<feature type="chain" id="PRO_5040312812" description="Endopolyphosphatase" evidence="14">
    <location>
        <begin position="21"/>
        <end position="738"/>
    </location>
</feature>
<dbReference type="EMBL" id="MU006090">
    <property type="protein sequence ID" value="KAF2842223.1"/>
    <property type="molecule type" value="Genomic_DNA"/>
</dbReference>
<evidence type="ECO:0000256" key="9">
    <source>
        <dbReference type="ARBA" id="ARBA00022989"/>
    </source>
</evidence>
<keyword evidence="17" id="KW-1185">Reference proteome</keyword>
<evidence type="ECO:0000256" key="1">
    <source>
        <dbReference type="ARBA" id="ARBA00004576"/>
    </source>
</evidence>
<dbReference type="GO" id="GO:0000298">
    <property type="term" value="F:endopolyphosphatase activity"/>
    <property type="evidence" value="ECO:0007669"/>
    <property type="project" value="UniProtKB-EC"/>
</dbReference>
<evidence type="ECO:0000256" key="2">
    <source>
        <dbReference type="ARBA" id="ARBA00010399"/>
    </source>
</evidence>
<feature type="compositionally biased region" description="Basic residues" evidence="13">
    <location>
        <begin position="594"/>
        <end position="612"/>
    </location>
</feature>
<keyword evidence="8" id="KW-0735">Signal-anchor</keyword>
<evidence type="ECO:0000313" key="16">
    <source>
        <dbReference type="EMBL" id="KAF2842223.1"/>
    </source>
</evidence>
<dbReference type="OrthoDB" id="348678at2759"/>
<dbReference type="GO" id="GO:0006798">
    <property type="term" value="P:polyphosphate catabolic process"/>
    <property type="evidence" value="ECO:0007669"/>
    <property type="project" value="TreeGrafter"/>
</dbReference>
<dbReference type="GO" id="GO:0005774">
    <property type="term" value="C:vacuolar membrane"/>
    <property type="evidence" value="ECO:0007669"/>
    <property type="project" value="UniProtKB-SubCell"/>
</dbReference>
<feature type="region of interest" description="Disordered" evidence="13">
    <location>
        <begin position="583"/>
        <end position="613"/>
    </location>
</feature>
<proteinExistence type="inferred from homology"/>
<dbReference type="GO" id="GO:0004309">
    <property type="term" value="F:exopolyphosphatase activity"/>
    <property type="evidence" value="ECO:0007669"/>
    <property type="project" value="TreeGrafter"/>
</dbReference>
<keyword evidence="5 12" id="KW-0926">Vacuole</keyword>
<evidence type="ECO:0000256" key="11">
    <source>
        <dbReference type="ARBA" id="ARBA00023180"/>
    </source>
</evidence>
<dbReference type="GO" id="GO:0000324">
    <property type="term" value="C:fungal-type vacuole"/>
    <property type="evidence" value="ECO:0007669"/>
    <property type="project" value="TreeGrafter"/>
</dbReference>
<comment type="function">
    <text evidence="12">Catalyzes the hydrolysis of inorganic polyphosphate (polyP) chains of many hundreds of phosphate residues into shorter lengths.</text>
</comment>
<keyword evidence="6" id="KW-0812">Transmembrane</keyword>
<evidence type="ECO:0000313" key="17">
    <source>
        <dbReference type="Proteomes" id="UP000799429"/>
    </source>
</evidence>
<feature type="region of interest" description="Disordered" evidence="13">
    <location>
        <begin position="22"/>
        <end position="47"/>
    </location>
</feature>
<keyword evidence="10 12" id="KW-0472">Membrane</keyword>
<dbReference type="CDD" id="cd00842">
    <property type="entry name" value="MPP_ASMase"/>
    <property type="match status" value="1"/>
</dbReference>
<dbReference type="Pfam" id="PF00149">
    <property type="entry name" value="Metallophos"/>
    <property type="match status" value="1"/>
</dbReference>
<dbReference type="AlphaFoldDB" id="A0A9P4SII8"/>
<feature type="compositionally biased region" description="Pro residues" evidence="13">
    <location>
        <begin position="520"/>
        <end position="532"/>
    </location>
</feature>
<dbReference type="InterPro" id="IPR012358">
    <property type="entry name" value="EndopolyPtase_N1"/>
</dbReference>
<gene>
    <name evidence="16" type="ORF">M501DRAFT_927352</name>
</gene>
<evidence type="ECO:0000256" key="8">
    <source>
        <dbReference type="ARBA" id="ARBA00022968"/>
    </source>
</evidence>
<dbReference type="EC" id="3.6.1.10" evidence="3 12"/>
<evidence type="ECO:0000256" key="13">
    <source>
        <dbReference type="SAM" id="MobiDB-lite"/>
    </source>
</evidence>
<dbReference type="PANTHER" id="PTHR10340:SF55">
    <property type="entry name" value="ENDOPOLYPHOSPHATASE"/>
    <property type="match status" value="1"/>
</dbReference>
<evidence type="ECO:0000256" key="7">
    <source>
        <dbReference type="ARBA" id="ARBA00022801"/>
    </source>
</evidence>
<feature type="compositionally biased region" description="Acidic residues" evidence="13">
    <location>
        <begin position="659"/>
        <end position="681"/>
    </location>
</feature>
<dbReference type="FunFam" id="3.60.21.10:FF:000082">
    <property type="entry name" value="Endopolyphosphatase"/>
    <property type="match status" value="1"/>
</dbReference>
<feature type="compositionally biased region" description="Basic residues" evidence="13">
    <location>
        <begin position="500"/>
        <end position="517"/>
    </location>
</feature>
<feature type="signal peptide" evidence="14">
    <location>
        <begin position="1"/>
        <end position="20"/>
    </location>
</feature>
<reference evidence="16" key="1">
    <citation type="journal article" date="2020" name="Stud. Mycol.">
        <title>101 Dothideomycetes genomes: a test case for predicting lifestyles and emergence of pathogens.</title>
        <authorList>
            <person name="Haridas S."/>
            <person name="Albert R."/>
            <person name="Binder M."/>
            <person name="Bloem J."/>
            <person name="Labutti K."/>
            <person name="Salamov A."/>
            <person name="Andreopoulos B."/>
            <person name="Baker S."/>
            <person name="Barry K."/>
            <person name="Bills G."/>
            <person name="Bluhm B."/>
            <person name="Cannon C."/>
            <person name="Castanera R."/>
            <person name="Culley D."/>
            <person name="Daum C."/>
            <person name="Ezra D."/>
            <person name="Gonzalez J."/>
            <person name="Henrissat B."/>
            <person name="Kuo A."/>
            <person name="Liang C."/>
            <person name="Lipzen A."/>
            <person name="Lutzoni F."/>
            <person name="Magnuson J."/>
            <person name="Mondo S."/>
            <person name="Nolan M."/>
            <person name="Ohm R."/>
            <person name="Pangilinan J."/>
            <person name="Park H.-J."/>
            <person name="Ramirez L."/>
            <person name="Alfaro M."/>
            <person name="Sun H."/>
            <person name="Tritt A."/>
            <person name="Yoshinaga Y."/>
            <person name="Zwiers L.-H."/>
            <person name="Turgeon B."/>
            <person name="Goodwin S."/>
            <person name="Spatafora J."/>
            <person name="Crous P."/>
            <person name="Grigoriev I."/>
        </authorList>
    </citation>
    <scope>NUCLEOTIDE SEQUENCE</scope>
    <source>
        <strain evidence="16">CBS 101060</strain>
    </source>
</reference>
<sequence length="738" mass="84453">MRLATEVALLYLATATCATAGDGFGEPPTTSGTRVGNTGASSTRGERKLHGRFLHITDVHPDPYYKKHSSTDANHACHRGSGPAGAFGAETSSCDTPLKLVDAVFDWLDKEVKDSIDFVLWTGDSARHDNDENIPRSETQVVEQNEMLVEQFVRVFGKQDNINDTDPTNDFIVPIVPTFGNNDILPHNIFSQGPNKWTEKYLHIWKNFIPEEQRHQFVRGGWFYVEAIPDKLAIFSLNTLYFFDSNSATDGCADRKEPGYEHMEWLRIQLQFLRDRGMKALLIGHVPPARTKNKKSWDETCWQKYTLWMHQYRDIIIGTFYGHMNIDHFMLQDFHKVKKSVRDGMMPGDGLTLKTERTPKEDMISIASASDYLLDLRKIWSKLPDPPKLHEKEVLSPWQSFLEYFRKGGKRERRKKFLDKIGGEHAERYSVSHVSPSVVPNYFPTYRIFEYNVTGLEDVILSRPRLASSPKLPQAPLIQRNVNADRNDLHIDEDPDSLAHRKKHSRPKGKRPRKHKFIVPSPPTKSSPPGPAYSPQTLSLLSYTQYFANLTYINNDFHNTPPQPDFSSEYSLTNFSDLAESKAENELTGQRWREGKHHGKEPGKHKKHHPKSFKFEVEYDTRKDKVYGLRDLTVRSYIELASKIGAFKVDNQIKSNAEDGGDDSGNDDTEAQAEADGDENVEAEKKKKKKKHKKHRKGTKVWFTFVRRAFVSTIDPEDIEKEFSGKEAEIEGDGAWEL</sequence>
<evidence type="ECO:0000256" key="4">
    <source>
        <dbReference type="ARBA" id="ARBA00014458"/>
    </source>
</evidence>
<dbReference type="SUPFAM" id="SSF56300">
    <property type="entry name" value="Metallo-dependent phosphatases"/>
    <property type="match status" value="1"/>
</dbReference>
<name>A0A9P4SII8_9PEZI</name>
<dbReference type="InterPro" id="IPR029052">
    <property type="entry name" value="Metallo-depent_PP-like"/>
</dbReference>
<organism evidence="16 17">
    <name type="scientific">Patellaria atrata CBS 101060</name>
    <dbReference type="NCBI Taxonomy" id="1346257"/>
    <lineage>
        <taxon>Eukaryota</taxon>
        <taxon>Fungi</taxon>
        <taxon>Dikarya</taxon>
        <taxon>Ascomycota</taxon>
        <taxon>Pezizomycotina</taxon>
        <taxon>Dothideomycetes</taxon>
        <taxon>Dothideomycetes incertae sedis</taxon>
        <taxon>Patellariales</taxon>
        <taxon>Patellariaceae</taxon>
        <taxon>Patellaria</taxon>
    </lineage>
</organism>
<dbReference type="GO" id="GO:0008081">
    <property type="term" value="F:phosphoric diester hydrolase activity"/>
    <property type="evidence" value="ECO:0007669"/>
    <property type="project" value="TreeGrafter"/>
</dbReference>
<evidence type="ECO:0000256" key="5">
    <source>
        <dbReference type="ARBA" id="ARBA00022554"/>
    </source>
</evidence>
<evidence type="ECO:0000256" key="6">
    <source>
        <dbReference type="ARBA" id="ARBA00022692"/>
    </source>
</evidence>
<accession>A0A9P4SII8</accession>
<dbReference type="InterPro" id="IPR041805">
    <property type="entry name" value="ASMase/PPN1_MPP"/>
</dbReference>
<dbReference type="InterPro" id="IPR004843">
    <property type="entry name" value="Calcineurin-like_PHP"/>
</dbReference>
<feature type="compositionally biased region" description="Basic and acidic residues" evidence="13">
    <location>
        <begin position="483"/>
        <end position="492"/>
    </location>
</feature>
<evidence type="ECO:0000256" key="3">
    <source>
        <dbReference type="ARBA" id="ARBA00012459"/>
    </source>
</evidence>